<gene>
    <name evidence="1" type="ORF">S06H3_08093</name>
</gene>
<accession>X1LUG3</accession>
<reference evidence="1" key="1">
    <citation type="journal article" date="2014" name="Front. Microbiol.">
        <title>High frequency of phylogenetically diverse reductive dehalogenase-homologous genes in deep subseafloor sedimentary metagenomes.</title>
        <authorList>
            <person name="Kawai M."/>
            <person name="Futagami T."/>
            <person name="Toyoda A."/>
            <person name="Takaki Y."/>
            <person name="Nishi S."/>
            <person name="Hori S."/>
            <person name="Arai W."/>
            <person name="Tsubouchi T."/>
            <person name="Morono Y."/>
            <person name="Uchiyama I."/>
            <person name="Ito T."/>
            <person name="Fujiyama A."/>
            <person name="Inagaki F."/>
            <person name="Takami H."/>
        </authorList>
    </citation>
    <scope>NUCLEOTIDE SEQUENCE</scope>
    <source>
        <strain evidence="1">Expedition CK06-06</strain>
    </source>
</reference>
<evidence type="ECO:0000313" key="1">
    <source>
        <dbReference type="EMBL" id="GAI06030.1"/>
    </source>
</evidence>
<dbReference type="Gene3D" id="3.20.20.410">
    <property type="entry name" value="Protein of unknown function UPF0759"/>
    <property type="match status" value="1"/>
</dbReference>
<comment type="caution">
    <text evidence="1">The sequence shown here is derived from an EMBL/GenBank/DDBJ whole genome shotgun (WGS) entry which is preliminary data.</text>
</comment>
<dbReference type="InterPro" id="IPR036520">
    <property type="entry name" value="UPF0759_sf"/>
</dbReference>
<dbReference type="PANTHER" id="PTHR30348">
    <property type="entry name" value="UNCHARACTERIZED PROTEIN YECE"/>
    <property type="match status" value="1"/>
</dbReference>
<sequence>MPSLTCPPVATADFAYVRFHGSSGLYSSCYSDEELADWARKIANLAANLKAVYIFFNNDIEGFAVRNAETLRSYLQARKGNQVAK</sequence>
<dbReference type="Pfam" id="PF01904">
    <property type="entry name" value="DUF72"/>
    <property type="match status" value="1"/>
</dbReference>
<protein>
    <recommendedName>
        <fullName evidence="2">DUF72 domain-containing protein</fullName>
    </recommendedName>
</protein>
<proteinExistence type="predicted"/>
<evidence type="ECO:0008006" key="2">
    <source>
        <dbReference type="Google" id="ProtNLM"/>
    </source>
</evidence>
<dbReference type="EMBL" id="BARV01003368">
    <property type="protein sequence ID" value="GAI06030.1"/>
    <property type="molecule type" value="Genomic_DNA"/>
</dbReference>
<name>X1LUG3_9ZZZZ</name>
<dbReference type="SUPFAM" id="SSF117396">
    <property type="entry name" value="TM1631-like"/>
    <property type="match status" value="1"/>
</dbReference>
<dbReference type="InterPro" id="IPR002763">
    <property type="entry name" value="DUF72"/>
</dbReference>
<dbReference type="PANTHER" id="PTHR30348:SF4">
    <property type="entry name" value="DUF72 DOMAIN-CONTAINING PROTEIN"/>
    <property type="match status" value="1"/>
</dbReference>
<organism evidence="1">
    <name type="scientific">marine sediment metagenome</name>
    <dbReference type="NCBI Taxonomy" id="412755"/>
    <lineage>
        <taxon>unclassified sequences</taxon>
        <taxon>metagenomes</taxon>
        <taxon>ecological metagenomes</taxon>
    </lineage>
</organism>
<dbReference type="AlphaFoldDB" id="X1LUG3"/>